<dbReference type="Pfam" id="PF00312">
    <property type="entry name" value="Ribosomal_S15"/>
    <property type="match status" value="1"/>
</dbReference>
<evidence type="ECO:0000313" key="10">
    <source>
        <dbReference type="EMBL" id="KYM86137.1"/>
    </source>
</evidence>
<evidence type="ECO:0000256" key="6">
    <source>
        <dbReference type="ARBA" id="ARBA00023274"/>
    </source>
</evidence>
<dbReference type="InterPro" id="IPR000589">
    <property type="entry name" value="Ribosomal_uS15"/>
</dbReference>
<evidence type="ECO:0000256" key="4">
    <source>
        <dbReference type="ARBA" id="ARBA00022980"/>
    </source>
</evidence>
<protein>
    <recommendedName>
        <fullName evidence="7">Small ribosomal subunit protein uS15m</fullName>
    </recommendedName>
    <alternativeName>
        <fullName evidence="8">28S ribosomal protein S15, mitochondrial</fullName>
    </alternativeName>
</protein>
<dbReference type="EMBL" id="KQ976445">
    <property type="protein sequence ID" value="KYM86137.1"/>
    <property type="molecule type" value="Genomic_DNA"/>
</dbReference>
<dbReference type="Proteomes" id="UP000078540">
    <property type="component" value="Unassembled WGS sequence"/>
</dbReference>
<comment type="similarity">
    <text evidence="2 9">Belongs to the universal ribosomal protein uS15 family.</text>
</comment>
<reference evidence="10 11" key="1">
    <citation type="submission" date="2015-09" db="EMBL/GenBank/DDBJ databases">
        <title>Atta colombica WGS genome.</title>
        <authorList>
            <person name="Nygaard S."/>
            <person name="Hu H."/>
            <person name="Boomsma J."/>
            <person name="Zhang G."/>
        </authorList>
    </citation>
    <scope>NUCLEOTIDE SEQUENCE [LARGE SCALE GENOMIC DNA]</scope>
    <source>
        <strain evidence="10">Treedump-2</strain>
        <tissue evidence="10">Whole body</tissue>
    </source>
</reference>
<evidence type="ECO:0000256" key="2">
    <source>
        <dbReference type="ARBA" id="ARBA00008434"/>
    </source>
</evidence>
<dbReference type="PANTHER" id="PTHR46685">
    <property type="entry name" value="28S RIBOSOMAL PROTEIN S15, MITOCHONDRIAL"/>
    <property type="match status" value="1"/>
</dbReference>
<keyword evidence="6 9" id="KW-0687">Ribonucleoprotein</keyword>
<evidence type="ECO:0000256" key="1">
    <source>
        <dbReference type="ARBA" id="ARBA00004173"/>
    </source>
</evidence>
<dbReference type="GO" id="GO:0032543">
    <property type="term" value="P:mitochondrial translation"/>
    <property type="evidence" value="ECO:0007669"/>
    <property type="project" value="TreeGrafter"/>
</dbReference>
<dbReference type="SUPFAM" id="SSF47060">
    <property type="entry name" value="S15/NS1 RNA-binding domain"/>
    <property type="match status" value="1"/>
</dbReference>
<evidence type="ECO:0000256" key="9">
    <source>
        <dbReference type="RuleBase" id="RU003919"/>
    </source>
</evidence>
<dbReference type="GO" id="GO:0003735">
    <property type="term" value="F:structural constituent of ribosome"/>
    <property type="evidence" value="ECO:0007669"/>
    <property type="project" value="InterPro"/>
</dbReference>
<evidence type="ECO:0000256" key="3">
    <source>
        <dbReference type="ARBA" id="ARBA00022946"/>
    </source>
</evidence>
<keyword evidence="5" id="KW-0496">Mitochondrion</keyword>
<evidence type="ECO:0000256" key="5">
    <source>
        <dbReference type="ARBA" id="ARBA00023128"/>
    </source>
</evidence>
<accession>A0A151I539</accession>
<dbReference type="PANTHER" id="PTHR46685:SF1">
    <property type="entry name" value="SMALL RIBOSOMAL SUBUNIT PROTEIN US15M"/>
    <property type="match status" value="1"/>
</dbReference>
<evidence type="ECO:0000256" key="8">
    <source>
        <dbReference type="ARBA" id="ARBA00035528"/>
    </source>
</evidence>
<evidence type="ECO:0000256" key="7">
    <source>
        <dbReference type="ARBA" id="ARBA00035249"/>
    </source>
</evidence>
<proteinExistence type="inferred from homology"/>
<dbReference type="GO" id="GO:0005763">
    <property type="term" value="C:mitochondrial small ribosomal subunit"/>
    <property type="evidence" value="ECO:0007669"/>
    <property type="project" value="TreeGrafter"/>
</dbReference>
<keyword evidence="11" id="KW-1185">Reference proteome</keyword>
<gene>
    <name evidence="10" type="ORF">ALC53_04331</name>
</gene>
<dbReference type="SMART" id="SM01387">
    <property type="entry name" value="Ribosomal_S15"/>
    <property type="match status" value="1"/>
</dbReference>
<keyword evidence="4 9" id="KW-0689">Ribosomal protein</keyword>
<comment type="subcellular location">
    <subcellularLocation>
        <location evidence="1">Mitochondrion</location>
    </subcellularLocation>
</comment>
<dbReference type="InterPro" id="IPR052137">
    <property type="entry name" value="uS15_ribosomal"/>
</dbReference>
<organism evidence="10 11">
    <name type="scientific">Atta colombica</name>
    <dbReference type="NCBI Taxonomy" id="520822"/>
    <lineage>
        <taxon>Eukaryota</taxon>
        <taxon>Metazoa</taxon>
        <taxon>Ecdysozoa</taxon>
        <taxon>Arthropoda</taxon>
        <taxon>Hexapoda</taxon>
        <taxon>Insecta</taxon>
        <taxon>Pterygota</taxon>
        <taxon>Neoptera</taxon>
        <taxon>Endopterygota</taxon>
        <taxon>Hymenoptera</taxon>
        <taxon>Apocrita</taxon>
        <taxon>Aculeata</taxon>
        <taxon>Formicoidea</taxon>
        <taxon>Formicidae</taxon>
        <taxon>Myrmicinae</taxon>
        <taxon>Atta</taxon>
    </lineage>
</organism>
<keyword evidence="3" id="KW-0809">Transit peptide</keyword>
<sequence>MNIIIINCKQMMRIATSLLTNGGNLSRKYATTVADYKITWVRPEKVSYLSSEKSGDQGLEIDVKSSDFAKIYKELPELKNASDIVKKIFTLQFLPRKETINIRRDKILELVQRHRLDQNSPEAISKYLTLSCFYFSVAIMTNDIHQLQEYLTKYPKNTKMKVKLLETIAKRRKMLKYLRQWDYRRFEWILEKLNLVYKPLPELPYQVTRKDSLRRLTEKHCNEFVQEKLDIYKKELKKLQKDFYIEKAEKLAFIREEEIACGLQPSVSEEDIAYTKQKAKECQT</sequence>
<dbReference type="InterPro" id="IPR009068">
    <property type="entry name" value="uS15_NS1_RNA-bd_sf"/>
</dbReference>
<name>A0A151I539_9HYME</name>
<evidence type="ECO:0000313" key="11">
    <source>
        <dbReference type="Proteomes" id="UP000078540"/>
    </source>
</evidence>
<dbReference type="STRING" id="520822.A0A151I539"/>
<dbReference type="AlphaFoldDB" id="A0A151I539"/>
<dbReference type="CDD" id="cd00353">
    <property type="entry name" value="Ribosomal_S15p_S13e"/>
    <property type="match status" value="1"/>
</dbReference>
<dbReference type="GO" id="GO:0003723">
    <property type="term" value="F:RNA binding"/>
    <property type="evidence" value="ECO:0007669"/>
    <property type="project" value="TreeGrafter"/>
</dbReference>
<dbReference type="Gene3D" id="1.10.287.10">
    <property type="entry name" value="S15/NS1, RNA-binding"/>
    <property type="match status" value="1"/>
</dbReference>